<keyword evidence="1" id="KW-0812">Transmembrane</keyword>
<comment type="caution">
    <text evidence="3">The sequence shown here is derived from an EMBL/GenBank/DDBJ whole genome shotgun (WGS) entry which is preliminary data.</text>
</comment>
<accession>A0A428MHD4</accession>
<dbReference type="InterPro" id="IPR003675">
    <property type="entry name" value="Rce1/LyrA-like_dom"/>
</dbReference>
<keyword evidence="1" id="KW-1133">Transmembrane helix</keyword>
<feature type="domain" description="CAAX prenyl protease 2/Lysostaphin resistance protein A-like" evidence="2">
    <location>
        <begin position="194"/>
        <end position="287"/>
    </location>
</feature>
<protein>
    <recommendedName>
        <fullName evidence="2">CAAX prenyl protease 2/Lysostaphin resistance protein A-like domain-containing protein</fullName>
    </recommendedName>
</protein>
<organism evidence="3 4">
    <name type="scientific">Edaphobacter aggregans</name>
    <dbReference type="NCBI Taxonomy" id="570835"/>
    <lineage>
        <taxon>Bacteria</taxon>
        <taxon>Pseudomonadati</taxon>
        <taxon>Acidobacteriota</taxon>
        <taxon>Terriglobia</taxon>
        <taxon>Terriglobales</taxon>
        <taxon>Acidobacteriaceae</taxon>
        <taxon>Edaphobacter</taxon>
    </lineage>
</organism>
<keyword evidence="1" id="KW-0472">Membrane</keyword>
<evidence type="ECO:0000256" key="1">
    <source>
        <dbReference type="SAM" id="Phobius"/>
    </source>
</evidence>
<feature type="transmembrane region" description="Helical" evidence="1">
    <location>
        <begin position="194"/>
        <end position="213"/>
    </location>
</feature>
<gene>
    <name evidence="3" type="ORF">EDE15_1821</name>
</gene>
<feature type="transmembrane region" description="Helical" evidence="1">
    <location>
        <begin position="67"/>
        <end position="87"/>
    </location>
</feature>
<feature type="transmembrane region" description="Helical" evidence="1">
    <location>
        <begin position="6"/>
        <end position="27"/>
    </location>
</feature>
<name>A0A428MHD4_9BACT</name>
<feature type="transmembrane region" description="Helical" evidence="1">
    <location>
        <begin position="250"/>
        <end position="268"/>
    </location>
</feature>
<proteinExistence type="predicted"/>
<evidence type="ECO:0000313" key="3">
    <source>
        <dbReference type="EMBL" id="RSL16310.1"/>
    </source>
</evidence>
<dbReference type="EMBL" id="RSDW01000001">
    <property type="protein sequence ID" value="RSL16310.1"/>
    <property type="molecule type" value="Genomic_DNA"/>
</dbReference>
<dbReference type="GO" id="GO:0004175">
    <property type="term" value="F:endopeptidase activity"/>
    <property type="evidence" value="ECO:0007669"/>
    <property type="project" value="UniProtKB-ARBA"/>
</dbReference>
<feature type="transmembrane region" description="Helical" evidence="1">
    <location>
        <begin position="39"/>
        <end position="61"/>
    </location>
</feature>
<dbReference type="Proteomes" id="UP000269669">
    <property type="component" value="Unassembled WGS sequence"/>
</dbReference>
<reference evidence="3 4" key="1">
    <citation type="submission" date="2018-12" db="EMBL/GenBank/DDBJ databases">
        <title>Sequencing of bacterial isolates from soil warming experiment in Harvard Forest, Massachusetts, USA.</title>
        <authorList>
            <person name="Deangelis K."/>
        </authorList>
    </citation>
    <scope>NUCLEOTIDE SEQUENCE [LARGE SCALE GENOMIC DNA]</scope>
    <source>
        <strain evidence="3 4">EB153</strain>
    </source>
</reference>
<dbReference type="OrthoDB" id="3609935at2"/>
<evidence type="ECO:0000259" key="2">
    <source>
        <dbReference type="Pfam" id="PF02517"/>
    </source>
</evidence>
<dbReference type="GO" id="GO:0080120">
    <property type="term" value="P:CAAX-box protein maturation"/>
    <property type="evidence" value="ECO:0007669"/>
    <property type="project" value="UniProtKB-ARBA"/>
</dbReference>
<dbReference type="Pfam" id="PF02517">
    <property type="entry name" value="Rce1-like"/>
    <property type="match status" value="1"/>
</dbReference>
<keyword evidence="4" id="KW-1185">Reference proteome</keyword>
<feature type="transmembrane region" description="Helical" evidence="1">
    <location>
        <begin position="165"/>
        <end position="188"/>
    </location>
</feature>
<feature type="transmembrane region" description="Helical" evidence="1">
    <location>
        <begin position="225"/>
        <end position="244"/>
    </location>
</feature>
<dbReference type="AlphaFoldDB" id="A0A428MHD4"/>
<sequence length="294" mass="33601">MPNFFLHTPVVFAALLTLLPFFLAAFCPCSVQVAQGLPLPFRILAPALLCVPYALVAASFGQFQWSWFSLYLLLPIVISLLLHRANLSDPEQRGDWRDFLILAVLGLAVDLRWFEPAWPARLAVFNKMLLLDAGIYGFLVIRKLRHVGFDLRLRLADLRIGARELAFYAPIAIALGLALGFLHLHAYIPSVFRVLLAWLFTFFFIAVPEELFFRGWIQNLLERRLGPRWALVLTAVLFGLSHFNKRAAHFNWRYVLLASLAGIFYGRAWRQQRRVGASAITHASVDTLWSIWLR</sequence>
<dbReference type="RefSeq" id="WP_125484939.1">
    <property type="nucleotide sequence ID" value="NZ_RSDW01000001.1"/>
</dbReference>
<evidence type="ECO:0000313" key="4">
    <source>
        <dbReference type="Proteomes" id="UP000269669"/>
    </source>
</evidence>